<feature type="transmembrane region" description="Helical" evidence="1">
    <location>
        <begin position="6"/>
        <end position="26"/>
    </location>
</feature>
<proteinExistence type="predicted"/>
<dbReference type="Proteomes" id="UP000199077">
    <property type="component" value="Chromosome I"/>
</dbReference>
<dbReference type="RefSeq" id="WP_091786758.1">
    <property type="nucleotide sequence ID" value="NZ_LT629711.1"/>
</dbReference>
<name>A0A1H0TL36_9MICO</name>
<dbReference type="OrthoDB" id="3745845at2"/>
<organism evidence="2 3">
    <name type="scientific">Pedococcus dokdonensis</name>
    <dbReference type="NCBI Taxonomy" id="443156"/>
    <lineage>
        <taxon>Bacteria</taxon>
        <taxon>Bacillati</taxon>
        <taxon>Actinomycetota</taxon>
        <taxon>Actinomycetes</taxon>
        <taxon>Micrococcales</taxon>
        <taxon>Intrasporangiaceae</taxon>
        <taxon>Pedococcus</taxon>
    </lineage>
</organism>
<dbReference type="AlphaFoldDB" id="A0A1H0TL36"/>
<keyword evidence="1" id="KW-0472">Membrane</keyword>
<keyword evidence="3" id="KW-1185">Reference proteome</keyword>
<evidence type="ECO:0000313" key="3">
    <source>
        <dbReference type="Proteomes" id="UP000199077"/>
    </source>
</evidence>
<dbReference type="EMBL" id="LT629711">
    <property type="protein sequence ID" value="SDP54226.1"/>
    <property type="molecule type" value="Genomic_DNA"/>
</dbReference>
<keyword evidence="1" id="KW-1133">Transmembrane helix</keyword>
<gene>
    <name evidence="2" type="ORF">SAMN04489867_2851</name>
</gene>
<accession>A0A1H0TL36</accession>
<reference evidence="3" key="1">
    <citation type="submission" date="2016-10" db="EMBL/GenBank/DDBJ databases">
        <authorList>
            <person name="Varghese N."/>
            <person name="Submissions S."/>
        </authorList>
    </citation>
    <scope>NUCLEOTIDE SEQUENCE [LARGE SCALE GENOMIC DNA]</scope>
    <source>
        <strain evidence="3">DSM 22329</strain>
    </source>
</reference>
<evidence type="ECO:0000313" key="2">
    <source>
        <dbReference type="EMBL" id="SDP54226.1"/>
    </source>
</evidence>
<protein>
    <submittedName>
        <fullName evidence="2">Uncharacterized protein</fullName>
    </submittedName>
</protein>
<sequence>MTGEQWRVWGARVAVVVAGVVVAVALTKLWSFANADDPDVVEQGAIARTASSACATMREKVAASAVAATQPVGRRVGGINAQNDAVSELIATMQSLGSERLEADQPAAQWVEDWQRLVTARDAYARSLKSGKPKPMELPTIDGKTLVQRLNNVGVNCRVPLLLLAP</sequence>
<evidence type="ECO:0000256" key="1">
    <source>
        <dbReference type="SAM" id="Phobius"/>
    </source>
</evidence>
<keyword evidence="1" id="KW-0812">Transmembrane</keyword>